<dbReference type="Pfam" id="PF13549">
    <property type="entry name" value="ATP-grasp_5"/>
    <property type="match status" value="1"/>
</dbReference>
<organism evidence="5">
    <name type="scientific">bioreactor metagenome</name>
    <dbReference type="NCBI Taxonomy" id="1076179"/>
    <lineage>
        <taxon>unclassified sequences</taxon>
        <taxon>metagenomes</taxon>
        <taxon>ecological metagenomes</taxon>
    </lineage>
</organism>
<dbReference type="SUPFAM" id="SSF52210">
    <property type="entry name" value="Succinyl-CoA synthetase domains"/>
    <property type="match status" value="1"/>
</dbReference>
<evidence type="ECO:0000259" key="4">
    <source>
        <dbReference type="PROSITE" id="PS50975"/>
    </source>
</evidence>
<dbReference type="EC" id="2.3.1.-" evidence="5"/>
<dbReference type="Gene3D" id="3.30.470.20">
    <property type="entry name" value="ATP-grasp fold, B domain"/>
    <property type="match status" value="1"/>
</dbReference>
<dbReference type="GO" id="GO:0016874">
    <property type="term" value="F:ligase activity"/>
    <property type="evidence" value="ECO:0007669"/>
    <property type="project" value="UniProtKB-KW"/>
</dbReference>
<dbReference type="InterPro" id="IPR013815">
    <property type="entry name" value="ATP_grasp_subdomain_1"/>
</dbReference>
<evidence type="ECO:0000256" key="3">
    <source>
        <dbReference type="ARBA" id="ARBA00022840"/>
    </source>
</evidence>
<dbReference type="InterPro" id="IPR011761">
    <property type="entry name" value="ATP-grasp"/>
</dbReference>
<proteinExistence type="predicted"/>
<dbReference type="InterPro" id="IPR051538">
    <property type="entry name" value="Acyl-CoA_Synth/Transferase"/>
</dbReference>
<keyword evidence="3" id="KW-0067">ATP-binding</keyword>
<dbReference type="Gene3D" id="3.40.50.261">
    <property type="entry name" value="Succinyl-CoA synthetase domains"/>
    <property type="match status" value="1"/>
</dbReference>
<evidence type="ECO:0000313" key="5">
    <source>
        <dbReference type="EMBL" id="MPM58075.1"/>
    </source>
</evidence>
<dbReference type="FunFam" id="3.30.1490.20:FF:000020">
    <property type="entry name" value="Protein lysine acetyltransferase"/>
    <property type="match status" value="1"/>
</dbReference>
<dbReference type="GO" id="GO:0046872">
    <property type="term" value="F:metal ion binding"/>
    <property type="evidence" value="ECO:0007669"/>
    <property type="project" value="InterPro"/>
</dbReference>
<reference evidence="5" key="1">
    <citation type="submission" date="2019-08" db="EMBL/GenBank/DDBJ databases">
        <authorList>
            <person name="Kucharzyk K."/>
            <person name="Murdoch R.W."/>
            <person name="Higgins S."/>
            <person name="Loffler F."/>
        </authorList>
    </citation>
    <scope>NUCLEOTIDE SEQUENCE</scope>
</reference>
<dbReference type="AlphaFoldDB" id="A0A645AXV0"/>
<dbReference type="PANTHER" id="PTHR43334:SF1">
    <property type="entry name" value="3-HYDROXYPROPIONATE--COA LIGASE [ADP-FORMING]"/>
    <property type="match status" value="1"/>
</dbReference>
<dbReference type="Gene3D" id="3.30.1490.20">
    <property type="entry name" value="ATP-grasp fold, A domain"/>
    <property type="match status" value="1"/>
</dbReference>
<dbReference type="GO" id="GO:0016746">
    <property type="term" value="F:acyltransferase activity"/>
    <property type="evidence" value="ECO:0007669"/>
    <property type="project" value="UniProtKB-KW"/>
</dbReference>
<accession>A0A645AXV0</accession>
<evidence type="ECO:0000256" key="2">
    <source>
        <dbReference type="ARBA" id="ARBA00022741"/>
    </source>
</evidence>
<keyword evidence="5" id="KW-0012">Acyltransferase</keyword>
<keyword evidence="5" id="KW-0808">Transferase</keyword>
<dbReference type="InterPro" id="IPR016102">
    <property type="entry name" value="Succinyl-CoA_synth-like"/>
</dbReference>
<dbReference type="EMBL" id="VSSQ01016585">
    <property type="protein sequence ID" value="MPM58075.1"/>
    <property type="molecule type" value="Genomic_DNA"/>
</dbReference>
<comment type="caution">
    <text evidence="5">The sequence shown here is derived from an EMBL/GenBank/DDBJ whole genome shotgun (WGS) entry which is preliminary data.</text>
</comment>
<dbReference type="PANTHER" id="PTHR43334">
    <property type="entry name" value="ACETATE--COA LIGASE [ADP-FORMING]"/>
    <property type="match status" value="1"/>
</dbReference>
<feature type="domain" description="ATP-grasp" evidence="4">
    <location>
        <begin position="160"/>
        <end position="196"/>
    </location>
</feature>
<dbReference type="PROSITE" id="PS50975">
    <property type="entry name" value="ATP_GRASP"/>
    <property type="match status" value="1"/>
</dbReference>
<keyword evidence="1" id="KW-0436">Ligase</keyword>
<sequence length="366" mass="38333">MALSRFSASTQAALAPHFPPGQADNPVDLGARSTQDPKVVAEATLGAMFADEDVDAVLITASMCPQEWVDGLVEVSTSAERPAPKPVFYAFEAGATSQGLRDKLAARGFVYSNSSLETSLAIAAWKRRSDWAPRQEPVRPNGCGPHAAMPRGVLDEAASKALLASYGLPVNEGRLVASADAAAHAASEIGYPVVMKIASPDIVHKTEAGGVALGIASADEAAKAYDSLIANARRYKADARIDGVLVQAMAQGEAELLIGARSDAQFGPVVVFGAGGVMVELLAERVVASAPMHAHDVGAALDGLPIGRLLNGYRGKALDRAGVIDAIVRVSWLAHDLRGHSFELDINPLIVARDRCFAVDARLQID</sequence>
<gene>
    <name evidence="5" type="primary">pat_13</name>
    <name evidence="5" type="ORF">SDC9_104904</name>
</gene>
<keyword evidence="2" id="KW-0547">Nucleotide-binding</keyword>
<protein>
    <submittedName>
        <fullName evidence="5">Protein lysine acetyltransferase Pat</fullName>
        <ecNumber evidence="5">2.3.1.-</ecNumber>
    </submittedName>
</protein>
<dbReference type="GO" id="GO:0005524">
    <property type="term" value="F:ATP binding"/>
    <property type="evidence" value="ECO:0007669"/>
    <property type="project" value="UniProtKB-KW"/>
</dbReference>
<dbReference type="SUPFAM" id="SSF56059">
    <property type="entry name" value="Glutathione synthetase ATP-binding domain-like"/>
    <property type="match status" value="1"/>
</dbReference>
<evidence type="ECO:0000256" key="1">
    <source>
        <dbReference type="ARBA" id="ARBA00022598"/>
    </source>
</evidence>
<name>A0A645AXV0_9ZZZZ</name>